<evidence type="ECO:0000259" key="11">
    <source>
        <dbReference type="Pfam" id="PF02706"/>
    </source>
</evidence>
<gene>
    <name evidence="13" type="ORF">PY771_22340</name>
</gene>
<dbReference type="GO" id="GO:0005886">
    <property type="term" value="C:plasma membrane"/>
    <property type="evidence" value="ECO:0007669"/>
    <property type="project" value="UniProtKB-SubCell"/>
</dbReference>
<keyword evidence="8" id="KW-0175">Coiled coil</keyword>
<dbReference type="PANTHER" id="PTHR32309:SF13">
    <property type="entry name" value="FERRIC ENTEROBACTIN TRANSPORT PROTEIN FEPE"/>
    <property type="match status" value="1"/>
</dbReference>
<evidence type="ECO:0000256" key="1">
    <source>
        <dbReference type="ARBA" id="ARBA00004651"/>
    </source>
</evidence>
<evidence type="ECO:0000256" key="8">
    <source>
        <dbReference type="SAM" id="Coils"/>
    </source>
</evidence>
<dbReference type="GO" id="GO:0004713">
    <property type="term" value="F:protein tyrosine kinase activity"/>
    <property type="evidence" value="ECO:0007669"/>
    <property type="project" value="TreeGrafter"/>
</dbReference>
<evidence type="ECO:0000259" key="12">
    <source>
        <dbReference type="Pfam" id="PF13807"/>
    </source>
</evidence>
<feature type="domain" description="Tyrosine-protein kinase G-rich" evidence="12">
    <location>
        <begin position="385"/>
        <end position="455"/>
    </location>
</feature>
<dbReference type="InterPro" id="IPR005702">
    <property type="entry name" value="Wzc-like_C"/>
</dbReference>
<dbReference type="RefSeq" id="WP_275115645.1">
    <property type="nucleotide sequence ID" value="NZ_CP118942.1"/>
</dbReference>
<dbReference type="InterPro" id="IPR027417">
    <property type="entry name" value="P-loop_NTPase"/>
</dbReference>
<dbReference type="Pfam" id="PF13807">
    <property type="entry name" value="GNVR"/>
    <property type="match status" value="1"/>
</dbReference>
<feature type="coiled-coil region" evidence="8">
    <location>
        <begin position="295"/>
        <end position="403"/>
    </location>
</feature>
<dbReference type="InterPro" id="IPR002586">
    <property type="entry name" value="CobQ/CobB/MinD/ParA_Nub-bd_dom"/>
</dbReference>
<keyword evidence="3 9" id="KW-0812">Transmembrane</keyword>
<dbReference type="InterPro" id="IPR050445">
    <property type="entry name" value="Bact_polysacc_biosynth/exp"/>
</dbReference>
<evidence type="ECO:0000313" key="13">
    <source>
        <dbReference type="EMBL" id="WEE26312.1"/>
    </source>
</evidence>
<dbReference type="Gene3D" id="3.40.50.300">
    <property type="entry name" value="P-loop containing nucleotide triphosphate hydrolases"/>
    <property type="match status" value="1"/>
</dbReference>
<feature type="domain" description="CobQ/CobB/MinD/ParA nucleotide binding" evidence="10">
    <location>
        <begin position="525"/>
        <end position="696"/>
    </location>
</feature>
<name>A0AAX3P4B1_AERHY</name>
<evidence type="ECO:0000256" key="3">
    <source>
        <dbReference type="ARBA" id="ARBA00022692"/>
    </source>
</evidence>
<evidence type="ECO:0000256" key="4">
    <source>
        <dbReference type="ARBA" id="ARBA00022741"/>
    </source>
</evidence>
<organism evidence="13 14">
    <name type="scientific">Aeromonas hydrophila</name>
    <dbReference type="NCBI Taxonomy" id="644"/>
    <lineage>
        <taxon>Bacteria</taxon>
        <taxon>Pseudomonadati</taxon>
        <taxon>Pseudomonadota</taxon>
        <taxon>Gammaproteobacteria</taxon>
        <taxon>Aeromonadales</taxon>
        <taxon>Aeromonadaceae</taxon>
        <taxon>Aeromonas</taxon>
    </lineage>
</organism>
<evidence type="ECO:0000256" key="9">
    <source>
        <dbReference type="SAM" id="Phobius"/>
    </source>
</evidence>
<dbReference type="Pfam" id="PF01656">
    <property type="entry name" value="CbiA"/>
    <property type="match status" value="1"/>
</dbReference>
<dbReference type="EMBL" id="CP118942">
    <property type="protein sequence ID" value="WEE26312.1"/>
    <property type="molecule type" value="Genomic_DNA"/>
</dbReference>
<keyword evidence="5" id="KW-0067">ATP-binding</keyword>
<evidence type="ECO:0000256" key="2">
    <source>
        <dbReference type="ARBA" id="ARBA00022475"/>
    </source>
</evidence>
<keyword evidence="7 9" id="KW-0472">Membrane</keyword>
<dbReference type="Proteomes" id="UP001214666">
    <property type="component" value="Chromosome"/>
</dbReference>
<dbReference type="PANTHER" id="PTHR32309">
    <property type="entry name" value="TYROSINE-PROTEIN KINASE"/>
    <property type="match status" value="1"/>
</dbReference>
<dbReference type="InterPro" id="IPR032807">
    <property type="entry name" value="GNVR"/>
</dbReference>
<evidence type="ECO:0000313" key="14">
    <source>
        <dbReference type="Proteomes" id="UP001214666"/>
    </source>
</evidence>
<dbReference type="Pfam" id="PF02706">
    <property type="entry name" value="Wzz"/>
    <property type="match status" value="1"/>
</dbReference>
<dbReference type="AlphaFoldDB" id="A0AAX3P4B1"/>
<keyword evidence="2" id="KW-1003">Cell membrane</keyword>
<evidence type="ECO:0000259" key="10">
    <source>
        <dbReference type="Pfam" id="PF01656"/>
    </source>
</evidence>
<evidence type="ECO:0000256" key="7">
    <source>
        <dbReference type="ARBA" id="ARBA00023136"/>
    </source>
</evidence>
<evidence type="ECO:0000256" key="5">
    <source>
        <dbReference type="ARBA" id="ARBA00022840"/>
    </source>
</evidence>
<feature type="transmembrane region" description="Helical" evidence="9">
    <location>
        <begin position="32"/>
        <end position="54"/>
    </location>
</feature>
<protein>
    <submittedName>
        <fullName evidence="13">Polysaccharide biosynthesis tyrosine autokinase</fullName>
    </submittedName>
</protein>
<dbReference type="SUPFAM" id="SSF52540">
    <property type="entry name" value="P-loop containing nucleoside triphosphate hydrolases"/>
    <property type="match status" value="1"/>
</dbReference>
<dbReference type="InterPro" id="IPR003856">
    <property type="entry name" value="LPS_length_determ_N"/>
</dbReference>
<comment type="subcellular location">
    <subcellularLocation>
        <location evidence="1">Cell membrane</location>
        <topology evidence="1">Multi-pass membrane protein</topology>
    </subcellularLocation>
</comment>
<feature type="domain" description="Polysaccharide chain length determinant N-terminal" evidence="11">
    <location>
        <begin position="15"/>
        <end position="105"/>
    </location>
</feature>
<reference evidence="13" key="1">
    <citation type="submission" date="2023-02" db="EMBL/GenBank/DDBJ databases">
        <title>The sequence of Aeromonas hydrophila K533.</title>
        <authorList>
            <person name="Luo X."/>
        </authorList>
    </citation>
    <scope>NUCLEOTIDE SEQUENCE</scope>
    <source>
        <strain evidence="13">K533</strain>
    </source>
</reference>
<keyword evidence="4" id="KW-0547">Nucleotide-binding</keyword>
<feature type="transmembrane region" description="Helical" evidence="9">
    <location>
        <begin position="436"/>
        <end position="460"/>
    </location>
</feature>
<proteinExistence type="predicted"/>
<keyword evidence="6 9" id="KW-1133">Transmembrane helix</keyword>
<dbReference type="CDD" id="cd05387">
    <property type="entry name" value="BY-kinase"/>
    <property type="match status" value="1"/>
</dbReference>
<evidence type="ECO:0000256" key="6">
    <source>
        <dbReference type="ARBA" id="ARBA00022989"/>
    </source>
</evidence>
<sequence length="714" mass="78896">MSSLLVENGRALESRIDFSAPWRALKANWWKVVLFALLMTLAAAPFILVMPPYYQASAALLLKADTDSASPVEPIYRVDTSRREYYNTQFELLKSRRVADKVVTSLGLADEPEFNGQPDPDGWWARLKGLVREPQIESESARHQHALDYLAKHLTVSPVRDTQLVSIGFESRSAELAARVANEVAKTHIALSVEERVDANTMASKWNQTRLEEVKASLNRQEQRLGDFLASHDLLTFRGVDGLQTEELGIITNKHADARERRLAAQAEYQSIQGYGGCDPATLASLPEVSNHPQMQDLRIALIKAQQALSELSKRYGPRHERILQAQARITALNTQSDRLLREIARGIQERYQSALHKEQQYLQQLEEKKREFASLAVKKDDYNNLKNNIDKTRQLYNELFRRQEETRLNAQLHEPSAILYDDASVPLLPSKPNKLLFLLMVLIMAGMVAVLVVISAGALRNTLDRLSQLVPQLGVRVLGEIPRLAALQEQSVLLRAGSVNPRVGACADDLYAILRLESNPLQRIMITSTREGEGKSTLAALCAASFARHERVLLVDGDLRRGTLSRQLVGPSAKPGLAELLAAEAELADCLVQKEGLTLLPVGRLVMSPLALLGSPLWAELLVTLTYQFDRIIVDTPALELGKDALLLGQPLDGAIHVIQSGALPAGRVLTALEQLKTTRVPVLGAVLTQVAERQLEGGENPRLCGAPSQGAL</sequence>
<accession>A0AAX3P4B1</accession>